<organism evidence="2 3">
    <name type="scientific">Erythrobacter ani</name>
    <dbReference type="NCBI Taxonomy" id="2827235"/>
    <lineage>
        <taxon>Bacteria</taxon>
        <taxon>Pseudomonadati</taxon>
        <taxon>Pseudomonadota</taxon>
        <taxon>Alphaproteobacteria</taxon>
        <taxon>Sphingomonadales</taxon>
        <taxon>Erythrobacteraceae</taxon>
        <taxon>Erythrobacter/Porphyrobacter group</taxon>
        <taxon>Erythrobacter</taxon>
    </lineage>
</organism>
<comment type="caution">
    <text evidence="2">The sequence shown here is derived from an EMBL/GenBank/DDBJ whole genome shotgun (WGS) entry which is preliminary data.</text>
</comment>
<dbReference type="RefSeq" id="WP_218315148.1">
    <property type="nucleotide sequence ID" value="NZ_JAGSPB010000001.1"/>
</dbReference>
<protein>
    <submittedName>
        <fullName evidence="2">SIMPL domain-containing protein</fullName>
    </submittedName>
</protein>
<keyword evidence="3" id="KW-1185">Reference proteome</keyword>
<accession>A0ABS6SHV1</accession>
<evidence type="ECO:0000313" key="2">
    <source>
        <dbReference type="EMBL" id="MBV7264589.1"/>
    </source>
</evidence>
<dbReference type="Pfam" id="PF04402">
    <property type="entry name" value="SIMPL"/>
    <property type="match status" value="1"/>
</dbReference>
<evidence type="ECO:0000313" key="3">
    <source>
        <dbReference type="Proteomes" id="UP000699975"/>
    </source>
</evidence>
<evidence type="ECO:0000256" key="1">
    <source>
        <dbReference type="SAM" id="SignalP"/>
    </source>
</evidence>
<dbReference type="EMBL" id="JAGSPB010000001">
    <property type="protein sequence ID" value="MBV7264589.1"/>
    <property type="molecule type" value="Genomic_DNA"/>
</dbReference>
<dbReference type="PANTHER" id="PTHR34387:SF1">
    <property type="entry name" value="PERIPLASMIC IMMUNOGENIC PROTEIN"/>
    <property type="match status" value="1"/>
</dbReference>
<feature type="signal peptide" evidence="1">
    <location>
        <begin position="1"/>
        <end position="17"/>
    </location>
</feature>
<sequence length="252" mass="26889">MKTMLISGAALLASVYAAPLAATTVEIEADGPVVELSVFESVTVAPDIVTIGAGVTTDAPSAVEAMRQNAVRMQSVIDRIKSLGVDEKDIQTTGINLNARYDYDRTNERQVFRGYQVSNRVSVLLRDIDETGEVLDALVAAGATDLSGPNFSIEDDEAAKSEARKRAITRAQKQAQSYAEMMGFDDIRVLAISEALQGRGPVPQFASRDIAESAVAVTASPVQPGQVSTGVNISIKYEMIDDGESEEEDEDG</sequence>
<reference evidence="2 3" key="1">
    <citation type="submission" date="2021-04" db="EMBL/GenBank/DDBJ databases">
        <authorList>
            <person name="Pira H."/>
            <person name="Risdian C."/>
            <person name="Wink J."/>
        </authorList>
    </citation>
    <scope>NUCLEOTIDE SEQUENCE [LARGE SCALE GENOMIC DNA]</scope>
    <source>
        <strain evidence="2 3">WH131</strain>
    </source>
</reference>
<proteinExistence type="predicted"/>
<name>A0ABS6SHV1_9SPHN</name>
<keyword evidence="1" id="KW-0732">Signal</keyword>
<feature type="chain" id="PRO_5046858945" evidence="1">
    <location>
        <begin position="18"/>
        <end position="252"/>
    </location>
</feature>
<gene>
    <name evidence="2" type="ORF">KCG45_00170</name>
</gene>
<dbReference type="Proteomes" id="UP000699975">
    <property type="component" value="Unassembled WGS sequence"/>
</dbReference>
<dbReference type="InterPro" id="IPR007497">
    <property type="entry name" value="SIMPL/DUF541"/>
</dbReference>
<dbReference type="PANTHER" id="PTHR34387">
    <property type="entry name" value="SLR1258 PROTEIN"/>
    <property type="match status" value="1"/>
</dbReference>
<dbReference type="InterPro" id="IPR052022">
    <property type="entry name" value="26kDa_periplasmic_antigen"/>
</dbReference>